<dbReference type="InterPro" id="IPR003779">
    <property type="entry name" value="CMD-like"/>
</dbReference>
<reference evidence="2 3" key="1">
    <citation type="journal article" date="2006" name="Proc. Natl. Acad. Sci. U.S.A.">
        <title>Burkholderia xenovorans LB400 harbors a multi-replicon, 9.73-Mbp genome shaped for versatility.</title>
        <authorList>
            <person name="Chain P.S."/>
            <person name="Denef V.J."/>
            <person name="Konstantinidis K.T."/>
            <person name="Vergez L.M."/>
            <person name="Agullo L."/>
            <person name="Reyes V.L."/>
            <person name="Hauser L."/>
            <person name="Cordova M."/>
            <person name="Gomez L."/>
            <person name="Gonzalez M."/>
            <person name="Land M."/>
            <person name="Lao V."/>
            <person name="Larimer F."/>
            <person name="LiPuma J.J."/>
            <person name="Mahenthiralingam E."/>
            <person name="Malfatti S.A."/>
            <person name="Marx C.J."/>
            <person name="Parnell J.J."/>
            <person name="Ramette A."/>
            <person name="Richardson P."/>
            <person name="Seeger M."/>
            <person name="Smith D."/>
            <person name="Spilker T."/>
            <person name="Sul W.J."/>
            <person name="Tsoi T.V."/>
            <person name="Ulrich L.E."/>
            <person name="Zhulin I.B."/>
            <person name="Tiedje J.M."/>
        </authorList>
    </citation>
    <scope>NUCLEOTIDE SEQUENCE [LARGE SCALE GENOMIC DNA]</scope>
    <source>
        <strain evidence="2 3">LB400</strain>
    </source>
</reference>
<dbReference type="EMBL" id="CP000271">
    <property type="protein sequence ID" value="ABE34041.1"/>
    <property type="molecule type" value="Genomic_DNA"/>
</dbReference>
<dbReference type="PANTHER" id="PTHR34846:SF11">
    <property type="entry name" value="4-CARBOXYMUCONOLACTONE DECARBOXYLASE FAMILY PROTEIN (AFU_ORTHOLOGUE AFUA_6G11590)"/>
    <property type="match status" value="1"/>
</dbReference>
<name>Q13PE8_PARXL</name>
<dbReference type="KEGG" id="bxb:DR64_7237"/>
<dbReference type="PANTHER" id="PTHR34846">
    <property type="entry name" value="4-CARBOXYMUCONOLACTONE DECARBOXYLASE FAMILY PROTEIN (AFU_ORTHOLOGUE AFUA_6G11590)"/>
    <property type="match status" value="1"/>
</dbReference>
<accession>Q13PE8</accession>
<dbReference type="Proteomes" id="UP000001817">
    <property type="component" value="Chromosome 2"/>
</dbReference>
<dbReference type="AlphaFoldDB" id="Q13PE8"/>
<evidence type="ECO:0000313" key="2">
    <source>
        <dbReference type="EMBL" id="ABE34041.1"/>
    </source>
</evidence>
<proteinExistence type="predicted"/>
<keyword evidence="3" id="KW-1185">Reference proteome</keyword>
<evidence type="ECO:0000313" key="3">
    <source>
        <dbReference type="Proteomes" id="UP000001817"/>
    </source>
</evidence>
<dbReference type="SUPFAM" id="SSF69118">
    <property type="entry name" value="AhpD-like"/>
    <property type="match status" value="1"/>
</dbReference>
<sequence>MARIPYPDLGAADAGLIERIVAGRGRLLNLYSMLLHSPPVCEGWLSFLTAIRQKSALEARVRELVIMRIAVVNAADYEFEQHRPIAVSVGVTLSEIDALRTDDLEAFSEGDRAVLRYCDAMTKNVRVPDEIFSAVRRHFSDRELVELTATVGAYNLVSRFLEALRIDHDDERVA</sequence>
<protein>
    <recommendedName>
        <fullName evidence="1">Carboxymuconolactone decarboxylase-like domain-containing protein</fullName>
    </recommendedName>
</protein>
<dbReference type="PATRIC" id="fig|266265.5.peg.5803"/>
<dbReference type="InterPro" id="IPR029032">
    <property type="entry name" value="AhpD-like"/>
</dbReference>
<dbReference type="Gene3D" id="1.20.1290.10">
    <property type="entry name" value="AhpD-like"/>
    <property type="match status" value="1"/>
</dbReference>
<dbReference type="STRING" id="266265.Bxe_B1934"/>
<gene>
    <name evidence="2" type="ORF">Bxe_B1934</name>
</gene>
<dbReference type="Pfam" id="PF02627">
    <property type="entry name" value="CMD"/>
    <property type="match status" value="1"/>
</dbReference>
<dbReference type="KEGG" id="bxe:Bxe_B1934"/>
<dbReference type="eggNOG" id="COG2128">
    <property type="taxonomic scope" value="Bacteria"/>
</dbReference>
<evidence type="ECO:0000259" key="1">
    <source>
        <dbReference type="Pfam" id="PF02627"/>
    </source>
</evidence>
<dbReference type="OrthoDB" id="4704294at2"/>
<dbReference type="GO" id="GO:0051920">
    <property type="term" value="F:peroxiredoxin activity"/>
    <property type="evidence" value="ECO:0007669"/>
    <property type="project" value="InterPro"/>
</dbReference>
<organism evidence="2 3">
    <name type="scientific">Paraburkholderia xenovorans (strain LB400)</name>
    <dbReference type="NCBI Taxonomy" id="266265"/>
    <lineage>
        <taxon>Bacteria</taxon>
        <taxon>Pseudomonadati</taxon>
        <taxon>Pseudomonadota</taxon>
        <taxon>Betaproteobacteria</taxon>
        <taxon>Burkholderiales</taxon>
        <taxon>Burkholderiaceae</taxon>
        <taxon>Paraburkholderia</taxon>
    </lineage>
</organism>
<dbReference type="RefSeq" id="WP_011491391.1">
    <property type="nucleotide sequence ID" value="NC_007952.1"/>
</dbReference>
<feature type="domain" description="Carboxymuconolactone decarboxylase-like" evidence="1">
    <location>
        <begin position="40"/>
        <end position="102"/>
    </location>
</feature>